<sequence length="90" mass="10773">MHSTWRTDAFRLFRKVRTIASVLINLTVAESYTLITDSWAAVPIRRSELSRRIQYSRHLKEICWCTDQERTLPDITRLFHVRICNICHVR</sequence>
<dbReference type="AlphaFoldDB" id="A0A1Y2IKM1"/>
<evidence type="ECO:0000313" key="2">
    <source>
        <dbReference type="Proteomes" id="UP000193067"/>
    </source>
</evidence>
<evidence type="ECO:0000313" key="1">
    <source>
        <dbReference type="EMBL" id="OSD01153.1"/>
    </source>
</evidence>
<organism evidence="1 2">
    <name type="scientific">Trametes coccinea (strain BRFM310)</name>
    <name type="common">Pycnoporus coccineus</name>
    <dbReference type="NCBI Taxonomy" id="1353009"/>
    <lineage>
        <taxon>Eukaryota</taxon>
        <taxon>Fungi</taxon>
        <taxon>Dikarya</taxon>
        <taxon>Basidiomycota</taxon>
        <taxon>Agaricomycotina</taxon>
        <taxon>Agaricomycetes</taxon>
        <taxon>Polyporales</taxon>
        <taxon>Polyporaceae</taxon>
        <taxon>Trametes</taxon>
    </lineage>
</organism>
<name>A0A1Y2IKM1_TRAC3</name>
<dbReference type="EMBL" id="KZ084113">
    <property type="protein sequence ID" value="OSD01153.1"/>
    <property type="molecule type" value="Genomic_DNA"/>
</dbReference>
<keyword evidence="2" id="KW-1185">Reference proteome</keyword>
<gene>
    <name evidence="1" type="ORF">PYCCODRAFT_549630</name>
</gene>
<proteinExistence type="predicted"/>
<dbReference type="Proteomes" id="UP000193067">
    <property type="component" value="Unassembled WGS sequence"/>
</dbReference>
<protein>
    <submittedName>
        <fullName evidence="1">Uncharacterized protein</fullName>
    </submittedName>
</protein>
<accession>A0A1Y2IKM1</accession>
<reference evidence="1 2" key="1">
    <citation type="journal article" date="2015" name="Biotechnol. Biofuels">
        <title>Enhanced degradation of softwood versus hardwood by the white-rot fungus Pycnoporus coccineus.</title>
        <authorList>
            <person name="Couturier M."/>
            <person name="Navarro D."/>
            <person name="Chevret D."/>
            <person name="Henrissat B."/>
            <person name="Piumi F."/>
            <person name="Ruiz-Duenas F.J."/>
            <person name="Martinez A.T."/>
            <person name="Grigoriev I.V."/>
            <person name="Riley R."/>
            <person name="Lipzen A."/>
            <person name="Berrin J.G."/>
            <person name="Master E.R."/>
            <person name="Rosso M.N."/>
        </authorList>
    </citation>
    <scope>NUCLEOTIDE SEQUENCE [LARGE SCALE GENOMIC DNA]</scope>
    <source>
        <strain evidence="1 2">BRFM310</strain>
    </source>
</reference>